<dbReference type="Proteomes" id="UP000030676">
    <property type="component" value="Unassembled WGS sequence"/>
</dbReference>
<organism evidence="1">
    <name type="scientific">Fusarium oxysporum f. sp. conglutinans race 2 54008</name>
    <dbReference type="NCBI Taxonomy" id="1089457"/>
    <lineage>
        <taxon>Eukaryota</taxon>
        <taxon>Fungi</taxon>
        <taxon>Dikarya</taxon>
        <taxon>Ascomycota</taxon>
        <taxon>Pezizomycotina</taxon>
        <taxon>Sordariomycetes</taxon>
        <taxon>Hypocreomycetidae</taxon>
        <taxon>Hypocreales</taxon>
        <taxon>Nectriaceae</taxon>
        <taxon>Fusarium</taxon>
        <taxon>Fusarium oxysporum species complex</taxon>
    </lineage>
</organism>
<dbReference type="HOGENOM" id="CLU_1256074_0_0_1"/>
<gene>
    <name evidence="1" type="ORF">FOPG_10083</name>
</gene>
<accession>X0IP31</accession>
<name>X0IP31_FUSOX</name>
<dbReference type="AlphaFoldDB" id="X0IP31"/>
<protein>
    <submittedName>
        <fullName evidence="1">Uncharacterized protein</fullName>
    </submittedName>
</protein>
<evidence type="ECO:0000313" key="1">
    <source>
        <dbReference type="EMBL" id="EXL74789.1"/>
    </source>
</evidence>
<dbReference type="EMBL" id="KK033196">
    <property type="protein sequence ID" value="EXL74789.1"/>
    <property type="molecule type" value="Genomic_DNA"/>
</dbReference>
<reference evidence="1" key="1">
    <citation type="submission" date="2011-11" db="EMBL/GenBank/DDBJ databases">
        <title>The Genome Sequence of Fusarium oxysporum PHW808.</title>
        <authorList>
            <consortium name="The Broad Institute Genome Sequencing Platform"/>
            <person name="Ma L.-J."/>
            <person name="Gale L.R."/>
            <person name="Schwartz D.C."/>
            <person name="Zhou S."/>
            <person name="Corby-Kistler H."/>
            <person name="Young S.K."/>
            <person name="Zeng Q."/>
            <person name="Gargeya S."/>
            <person name="Fitzgerald M."/>
            <person name="Haas B."/>
            <person name="Abouelleil A."/>
            <person name="Alvarado L."/>
            <person name="Arachchi H.M."/>
            <person name="Berlin A."/>
            <person name="Brown A."/>
            <person name="Chapman S.B."/>
            <person name="Chen Z."/>
            <person name="Dunbar C."/>
            <person name="Freedman E."/>
            <person name="Gearin G."/>
            <person name="Goldberg J."/>
            <person name="Griggs A."/>
            <person name="Gujja S."/>
            <person name="Heiman D."/>
            <person name="Howarth C."/>
            <person name="Larson L."/>
            <person name="Lui A."/>
            <person name="MacDonald P.J.P."/>
            <person name="Montmayeur A."/>
            <person name="Murphy C."/>
            <person name="Neiman D."/>
            <person name="Pearson M."/>
            <person name="Priest M."/>
            <person name="Roberts A."/>
            <person name="Saif S."/>
            <person name="Shea T."/>
            <person name="Shenoy N."/>
            <person name="Sisk P."/>
            <person name="Stolte C."/>
            <person name="Sykes S."/>
            <person name="Wortman J."/>
            <person name="Nusbaum C."/>
            <person name="Birren B."/>
        </authorList>
    </citation>
    <scope>NUCLEOTIDE SEQUENCE [LARGE SCALE GENOMIC DNA]</scope>
    <source>
        <strain evidence="1">54008</strain>
    </source>
</reference>
<reference evidence="1" key="2">
    <citation type="submission" date="2014-03" db="EMBL/GenBank/DDBJ databases">
        <title>The Genome Annotation of Fusarium oxysporum PHW808.</title>
        <authorList>
            <consortium name="The Broad Institute Genomics Platform"/>
            <person name="Ma L.-J."/>
            <person name="Corby-Kistler H."/>
            <person name="Broz K."/>
            <person name="Gale L.R."/>
            <person name="Jonkers W."/>
            <person name="O'Donnell K."/>
            <person name="Ploetz R."/>
            <person name="Steinberg C."/>
            <person name="Schwartz D.C."/>
            <person name="VanEtten H."/>
            <person name="Zhou S."/>
            <person name="Young S.K."/>
            <person name="Zeng Q."/>
            <person name="Gargeya S."/>
            <person name="Fitzgerald M."/>
            <person name="Abouelleil A."/>
            <person name="Alvarado L."/>
            <person name="Chapman S.B."/>
            <person name="Gainer-Dewar J."/>
            <person name="Goldberg J."/>
            <person name="Griggs A."/>
            <person name="Gujja S."/>
            <person name="Hansen M."/>
            <person name="Howarth C."/>
            <person name="Imamovic A."/>
            <person name="Ireland A."/>
            <person name="Larimer J."/>
            <person name="McCowan C."/>
            <person name="Murphy C."/>
            <person name="Pearson M."/>
            <person name="Poon T.W."/>
            <person name="Priest M."/>
            <person name="Roberts A."/>
            <person name="Saif S."/>
            <person name="Shea T."/>
            <person name="Sykes S."/>
            <person name="Wortman J."/>
            <person name="Nusbaum C."/>
            <person name="Birren B."/>
        </authorList>
    </citation>
    <scope>NUCLEOTIDE SEQUENCE</scope>
    <source>
        <strain evidence="1">54008</strain>
    </source>
</reference>
<sequence>MPRSASAVARDLPPRLPRPIVAWPALVMPISLVELVTDSLSLASLLPEVPLCPPVNHPRLLLPLALQPLLPAPSPLIFLTTGPMPVATLTLPAVLFPHSALHLPRHLRNVSPPALRTASRSLVWSTLRSVTAVTPSTMLRPRPRNRTATWPARAMTARCAVLAIVYPSTPAVTLKCTPFPSLKKMTSLAIGSIRAVSLTTTTRMCSSGCTKTPAATPPAT</sequence>
<proteinExistence type="predicted"/>